<reference evidence="1 2" key="1">
    <citation type="submission" date="2024-04" db="EMBL/GenBank/DDBJ databases">
        <title>Genomic Markers of Mycobacteria.</title>
        <authorList>
            <person name="Soliman M.S."/>
            <person name="Elkholy A."/>
            <person name="Soliman N.S."/>
            <person name="Abbas A."/>
            <person name="Khayrat S."/>
            <person name="Shawky S."/>
        </authorList>
    </citation>
    <scope>NUCLEOTIDE SEQUENCE [LARGE SCALE GENOMIC DNA]</scope>
    <source>
        <strain evidence="1 2">Egy-CU-AM5</strain>
    </source>
</reference>
<evidence type="ECO:0000313" key="2">
    <source>
        <dbReference type="Proteomes" id="UP001558474"/>
    </source>
</evidence>
<proteinExistence type="predicted"/>
<dbReference type="RefSeq" id="WP_074342455.1">
    <property type="nucleotide sequence ID" value="NZ_JBDLOU010000003.1"/>
</dbReference>
<comment type="caution">
    <text evidence="1">The sequence shown here is derived from an EMBL/GenBank/DDBJ whole genome shotgun (WGS) entry which is preliminary data.</text>
</comment>
<dbReference type="EMBL" id="JBDLOU010000003">
    <property type="protein sequence ID" value="MEX3737062.1"/>
    <property type="molecule type" value="Genomic_DNA"/>
</dbReference>
<accession>A0ABV3V6X9</accession>
<evidence type="ECO:0008006" key="3">
    <source>
        <dbReference type="Google" id="ProtNLM"/>
    </source>
</evidence>
<protein>
    <recommendedName>
        <fullName evidence="3">Helix-turn-helix domain-containing protein</fullName>
    </recommendedName>
</protein>
<sequence>MTAAESGLIRAGGFVVLSGAALKAARDCALIAVKHRKMSGVPYQAYEALACELNATMAAAGQSDVPSPAVSKAAGVDEQPTLPITEAAARLGISVRQARRLAPKLGGRMIAGRWFVDELALRQHTEGKT</sequence>
<dbReference type="Proteomes" id="UP001558474">
    <property type="component" value="Unassembled WGS sequence"/>
</dbReference>
<keyword evidence="2" id="KW-1185">Reference proteome</keyword>
<name>A0ABV3V6X9_9MYCO</name>
<gene>
    <name evidence="1" type="ORF">ABFW12_02320</name>
</gene>
<evidence type="ECO:0000313" key="1">
    <source>
        <dbReference type="EMBL" id="MEX3737062.1"/>
    </source>
</evidence>
<organism evidence="1 2">
    <name type="scientific">Mycolicibacterium porcinum</name>
    <dbReference type="NCBI Taxonomy" id="39693"/>
    <lineage>
        <taxon>Bacteria</taxon>
        <taxon>Bacillati</taxon>
        <taxon>Actinomycetota</taxon>
        <taxon>Actinomycetes</taxon>
        <taxon>Mycobacteriales</taxon>
        <taxon>Mycobacteriaceae</taxon>
        <taxon>Mycolicibacterium</taxon>
    </lineage>
</organism>